<sequence>MFQRAFKLFFQDKFSVYLAASVCPNHRIASYILVYFIFYITIYKYIF</sequence>
<name>A0A9W5IR52_NEISU</name>
<keyword evidence="1" id="KW-0812">Transmembrane</keyword>
<comment type="caution">
    <text evidence="2">The sequence shown here is derived from an EMBL/GenBank/DDBJ whole genome shotgun (WGS) entry which is preliminary data.</text>
</comment>
<evidence type="ECO:0000313" key="3">
    <source>
        <dbReference type="Proteomes" id="UP000004621"/>
    </source>
</evidence>
<evidence type="ECO:0000313" key="2">
    <source>
        <dbReference type="EMBL" id="EFC52292.1"/>
    </source>
</evidence>
<dbReference type="EMBL" id="ACEO02000005">
    <property type="protein sequence ID" value="EFC52292.1"/>
    <property type="molecule type" value="Genomic_DNA"/>
</dbReference>
<gene>
    <name evidence="2" type="ORF">NEISUBOT_04394</name>
</gene>
<organism evidence="2 3">
    <name type="scientific">Neisseria subflava NJ9703</name>
    <dbReference type="NCBI Taxonomy" id="546268"/>
    <lineage>
        <taxon>Bacteria</taxon>
        <taxon>Pseudomonadati</taxon>
        <taxon>Pseudomonadota</taxon>
        <taxon>Betaproteobacteria</taxon>
        <taxon>Neisseriales</taxon>
        <taxon>Neisseriaceae</taxon>
        <taxon>Neisseria</taxon>
    </lineage>
</organism>
<keyword evidence="1" id="KW-1133">Transmembrane helix</keyword>
<feature type="transmembrane region" description="Helical" evidence="1">
    <location>
        <begin position="28"/>
        <end position="46"/>
    </location>
</feature>
<evidence type="ECO:0000256" key="1">
    <source>
        <dbReference type="SAM" id="Phobius"/>
    </source>
</evidence>
<protein>
    <submittedName>
        <fullName evidence="2">Uncharacterized protein</fullName>
    </submittedName>
</protein>
<keyword evidence="1" id="KW-0472">Membrane</keyword>
<dbReference type="AlphaFoldDB" id="A0A9W5IR52"/>
<dbReference type="Proteomes" id="UP000004621">
    <property type="component" value="Unassembled WGS sequence"/>
</dbReference>
<accession>A0A9W5IR52</accession>
<reference evidence="2 3" key="1">
    <citation type="submission" date="2010-01" db="EMBL/GenBank/DDBJ databases">
        <authorList>
            <person name="Weinstock G."/>
            <person name="Sodergren E."/>
            <person name="Clifton S."/>
            <person name="Fulton L."/>
            <person name="Fulton B."/>
            <person name="Courtney L."/>
            <person name="Fronick C."/>
            <person name="Harrison M."/>
            <person name="Strong C."/>
            <person name="Farmer C."/>
            <person name="Delahaunty K."/>
            <person name="Markovic C."/>
            <person name="Hall O."/>
            <person name="Minx P."/>
            <person name="Tomlinson C."/>
            <person name="Mitreva M."/>
            <person name="Nelson J."/>
            <person name="Hou S."/>
            <person name="Wollam A."/>
            <person name="Pepin K.H."/>
            <person name="Johnson M."/>
            <person name="Bhonagiri V."/>
            <person name="Nash W.E."/>
            <person name="Warren W."/>
            <person name="Chinwalla A."/>
            <person name="Mardis E.R."/>
            <person name="Wilson R.K."/>
        </authorList>
    </citation>
    <scope>NUCLEOTIDE SEQUENCE [LARGE SCALE GENOMIC DNA]</scope>
    <source>
        <strain evidence="2 3">NJ9703</strain>
    </source>
</reference>
<proteinExistence type="predicted"/>